<evidence type="ECO:0000313" key="4">
    <source>
        <dbReference type="EMBL" id="ESZ89677.1"/>
    </source>
</evidence>
<dbReference type="STRING" id="1432307.W9BYK6"/>
<gene>
    <name evidence="4" type="ORF">SBOR_9939</name>
</gene>
<accession>W9BYK6</accession>
<comment type="caution">
    <text evidence="4">The sequence shown here is derived from an EMBL/GenBank/DDBJ whole genome shotgun (WGS) entry which is preliminary data.</text>
</comment>
<dbReference type="EMBL" id="AYSA01000824">
    <property type="protein sequence ID" value="ESZ89677.1"/>
    <property type="molecule type" value="Genomic_DNA"/>
</dbReference>
<dbReference type="InterPro" id="IPR016166">
    <property type="entry name" value="FAD-bd_PCMH"/>
</dbReference>
<name>W9BYK6_SCLBF</name>
<keyword evidence="5" id="KW-1185">Reference proteome</keyword>
<dbReference type="Pfam" id="PF01565">
    <property type="entry name" value="FAD_binding_4"/>
    <property type="match status" value="1"/>
</dbReference>
<dbReference type="SUPFAM" id="SSF56176">
    <property type="entry name" value="FAD-binding/transporter-associated domain-like"/>
    <property type="match status" value="1"/>
</dbReference>
<evidence type="ECO:0000313" key="5">
    <source>
        <dbReference type="Proteomes" id="UP000019487"/>
    </source>
</evidence>
<evidence type="ECO:0000256" key="1">
    <source>
        <dbReference type="ARBA" id="ARBA00005466"/>
    </source>
</evidence>
<dbReference type="Pfam" id="PF08031">
    <property type="entry name" value="BBE"/>
    <property type="match status" value="1"/>
</dbReference>
<dbReference type="Gene3D" id="3.30.465.10">
    <property type="match status" value="2"/>
</dbReference>
<dbReference type="GO" id="GO:0071949">
    <property type="term" value="F:FAD binding"/>
    <property type="evidence" value="ECO:0007669"/>
    <property type="project" value="InterPro"/>
</dbReference>
<sequence length="561" mass="60544">MSEKGLTKTQAKMIAWTSITVLLGAVWFATSRSSPTQVQCRCFPGDTCWPSSGKWDALNKTVEGRLIATIPIASPCHDTFPGISYDADKCAEIQANWPRPAFHDETTHSPMAPFFPNMSCDPFTPRDAQCIIGAYVPYAVNASCVADYQATLAFATKNNIRLVIRNTGHDYMGKSTGAGALALWTHHIKERSILDYKSVAYTGKAMKIGAGVQASEAQATANAQGYVVVEGDCPTVGIAGGYTQGGGTSPLESKFGLSADQVLEWEVVTGTGELLTATPSQNSDLYWALAGGGGGTYGAVLSMTVKLHKNMPTTGATLTFIEPSDKYWDVIQTFLINMQAVLKAGASLYWQVLPGNMFYMPQSHSTKVTSHTVTFSSTDFPAFQDAFYTLNPDMNITELNLGGSIIPRSLVASNSSTTSLVNGIKSILNNGGILAGVSMDISQAPTHPNSVHPDWRNSLFLAFLGTLYNRSNMTANLLGQKTVTNVLDPALERLVRNPAAYLNEADFNQPNWQQVFYGANYAKLLSIKDKYDPNGIFWGPTVVGSEAWTAAADGRLCKTRH</sequence>
<protein>
    <submittedName>
        <fullName evidence="4">FAD binding domain protein</fullName>
    </submittedName>
</protein>
<dbReference type="Proteomes" id="UP000019487">
    <property type="component" value="Unassembled WGS sequence"/>
</dbReference>
<feature type="domain" description="FAD-binding PCMH-type" evidence="3">
    <location>
        <begin position="132"/>
        <end position="310"/>
    </location>
</feature>
<dbReference type="GO" id="GO:0016491">
    <property type="term" value="F:oxidoreductase activity"/>
    <property type="evidence" value="ECO:0007669"/>
    <property type="project" value="UniProtKB-KW"/>
</dbReference>
<dbReference type="PROSITE" id="PS51387">
    <property type="entry name" value="FAD_PCMH"/>
    <property type="match status" value="1"/>
</dbReference>
<dbReference type="AlphaFoldDB" id="W9BYK6"/>
<evidence type="ECO:0000259" key="3">
    <source>
        <dbReference type="PROSITE" id="PS51387"/>
    </source>
</evidence>
<dbReference type="PANTHER" id="PTHR13878">
    <property type="entry name" value="GULONOLACTONE OXIDASE"/>
    <property type="match status" value="1"/>
</dbReference>
<reference evidence="4 5" key="1">
    <citation type="journal article" date="2014" name="Genome Announc.">
        <title>Draft genome sequence of Sclerotinia borealis, a psychrophilic plant pathogenic fungus.</title>
        <authorList>
            <person name="Mardanov A.V."/>
            <person name="Beletsky A.V."/>
            <person name="Kadnikov V.V."/>
            <person name="Ignatov A.N."/>
            <person name="Ravin N.V."/>
        </authorList>
    </citation>
    <scope>NUCLEOTIDE SEQUENCE [LARGE SCALE GENOMIC DNA]</scope>
    <source>
        <strain evidence="5">F-4157</strain>
    </source>
</reference>
<dbReference type="InterPro" id="IPR036318">
    <property type="entry name" value="FAD-bd_PCMH-like_sf"/>
</dbReference>
<comment type="similarity">
    <text evidence="1">Belongs to the oxygen-dependent FAD-linked oxidoreductase family.</text>
</comment>
<dbReference type="InterPro" id="IPR006094">
    <property type="entry name" value="Oxid_FAD_bind_N"/>
</dbReference>
<dbReference type="PANTHER" id="PTHR13878:SF91">
    <property type="entry name" value="FAD BINDING DOMAIN PROTEIN (AFU_ORTHOLOGUE AFUA_6G12070)-RELATED"/>
    <property type="match status" value="1"/>
</dbReference>
<dbReference type="InterPro" id="IPR050432">
    <property type="entry name" value="FAD-linked_Oxidoreductases_BP"/>
</dbReference>
<keyword evidence="2" id="KW-0560">Oxidoreductase</keyword>
<proteinExistence type="inferred from homology"/>
<organism evidence="4 5">
    <name type="scientific">Sclerotinia borealis (strain F-4128)</name>
    <dbReference type="NCBI Taxonomy" id="1432307"/>
    <lineage>
        <taxon>Eukaryota</taxon>
        <taxon>Fungi</taxon>
        <taxon>Dikarya</taxon>
        <taxon>Ascomycota</taxon>
        <taxon>Pezizomycotina</taxon>
        <taxon>Leotiomycetes</taxon>
        <taxon>Helotiales</taxon>
        <taxon>Sclerotiniaceae</taxon>
        <taxon>Sclerotinia</taxon>
    </lineage>
</organism>
<dbReference type="InterPro" id="IPR016169">
    <property type="entry name" value="FAD-bd_PCMH_sub2"/>
</dbReference>
<dbReference type="InterPro" id="IPR012951">
    <property type="entry name" value="BBE"/>
</dbReference>
<dbReference type="OrthoDB" id="9983560at2759"/>
<evidence type="ECO:0000256" key="2">
    <source>
        <dbReference type="ARBA" id="ARBA00023002"/>
    </source>
</evidence>
<dbReference type="HOGENOM" id="CLU_018354_4_2_1"/>